<evidence type="ECO:0000259" key="7">
    <source>
        <dbReference type="Pfam" id="PF17681"/>
    </source>
</evidence>
<dbReference type="InterPro" id="IPR007259">
    <property type="entry name" value="GCP"/>
</dbReference>
<dbReference type="GO" id="GO:0051321">
    <property type="term" value="P:meiotic cell cycle"/>
    <property type="evidence" value="ECO:0007669"/>
    <property type="project" value="TreeGrafter"/>
</dbReference>
<dbReference type="InterPro" id="IPR041470">
    <property type="entry name" value="GCP_N"/>
</dbReference>
<keyword evidence="5" id="KW-0206">Cytoskeleton</keyword>
<feature type="domain" description="Gamma tubulin complex component C-terminal" evidence="6">
    <location>
        <begin position="426"/>
        <end position="760"/>
    </location>
</feature>
<dbReference type="GO" id="GO:0005874">
    <property type="term" value="C:microtubule"/>
    <property type="evidence" value="ECO:0007669"/>
    <property type="project" value="UniProtKB-KW"/>
</dbReference>
<dbReference type="Pfam" id="PF17681">
    <property type="entry name" value="GCP_N_terminal"/>
    <property type="match status" value="1"/>
</dbReference>
<dbReference type="Proteomes" id="UP000243006">
    <property type="component" value="Unassembled WGS sequence"/>
</dbReference>
<reference evidence="8 9" key="1">
    <citation type="submission" date="2015-04" db="EMBL/GenBank/DDBJ databases">
        <title>Draft genome of the roundworm Trichinella nativa.</title>
        <authorList>
            <person name="Mitreva M."/>
        </authorList>
    </citation>
    <scope>NUCLEOTIDE SEQUENCE [LARGE SCALE GENOMIC DNA]</scope>
    <source>
        <strain evidence="8 9">ISS45</strain>
    </source>
</reference>
<evidence type="ECO:0000259" key="6">
    <source>
        <dbReference type="Pfam" id="PF04130"/>
    </source>
</evidence>
<dbReference type="Gene3D" id="1.20.120.1900">
    <property type="entry name" value="Gamma-tubulin complex, C-terminal domain"/>
    <property type="match status" value="1"/>
</dbReference>
<dbReference type="Pfam" id="PF04130">
    <property type="entry name" value="GCP_C_terminal"/>
    <property type="match status" value="1"/>
</dbReference>
<dbReference type="GO" id="GO:0051225">
    <property type="term" value="P:spindle assembly"/>
    <property type="evidence" value="ECO:0007669"/>
    <property type="project" value="TreeGrafter"/>
</dbReference>
<evidence type="ECO:0000256" key="1">
    <source>
        <dbReference type="ARBA" id="ARBA00004245"/>
    </source>
</evidence>
<comment type="subcellular location">
    <subcellularLocation>
        <location evidence="1">Cytoplasm</location>
        <location evidence="1">Cytoskeleton</location>
    </subcellularLocation>
</comment>
<dbReference type="InterPro" id="IPR042241">
    <property type="entry name" value="GCP_C_sf"/>
</dbReference>
<dbReference type="GO" id="GO:0000930">
    <property type="term" value="C:gamma-tubulin complex"/>
    <property type="evidence" value="ECO:0007669"/>
    <property type="project" value="TreeGrafter"/>
</dbReference>
<dbReference type="EMBL" id="LVZM01021875">
    <property type="protein sequence ID" value="OUC41082.1"/>
    <property type="molecule type" value="Genomic_DNA"/>
</dbReference>
<dbReference type="GO" id="GO:0000278">
    <property type="term" value="P:mitotic cell cycle"/>
    <property type="evidence" value="ECO:0007669"/>
    <property type="project" value="TreeGrafter"/>
</dbReference>
<feature type="domain" description="Gamma tubulin complex component protein N-terminal" evidence="7">
    <location>
        <begin position="179"/>
        <end position="378"/>
    </location>
</feature>
<keyword evidence="4" id="KW-0493">Microtubule</keyword>
<keyword evidence="3" id="KW-0963">Cytoplasm</keyword>
<organism evidence="8 9">
    <name type="scientific">Trichinella nativa</name>
    <dbReference type="NCBI Taxonomy" id="6335"/>
    <lineage>
        <taxon>Eukaryota</taxon>
        <taxon>Metazoa</taxon>
        <taxon>Ecdysozoa</taxon>
        <taxon>Nematoda</taxon>
        <taxon>Enoplea</taxon>
        <taxon>Dorylaimia</taxon>
        <taxon>Trichinellida</taxon>
        <taxon>Trichinellidae</taxon>
        <taxon>Trichinella</taxon>
    </lineage>
</organism>
<dbReference type="GO" id="GO:0051011">
    <property type="term" value="F:microtubule minus-end binding"/>
    <property type="evidence" value="ECO:0007669"/>
    <property type="project" value="TreeGrafter"/>
</dbReference>
<dbReference type="AlphaFoldDB" id="A0A1Y3E7J3"/>
<dbReference type="GO" id="GO:0031122">
    <property type="term" value="P:cytoplasmic microtubule organization"/>
    <property type="evidence" value="ECO:0007669"/>
    <property type="project" value="TreeGrafter"/>
</dbReference>
<evidence type="ECO:0000256" key="4">
    <source>
        <dbReference type="ARBA" id="ARBA00022701"/>
    </source>
</evidence>
<dbReference type="InterPro" id="IPR040457">
    <property type="entry name" value="GCP_C"/>
</dbReference>
<comment type="caution">
    <text evidence="8">The sequence shown here is derived from an EMBL/GenBank/DDBJ whole genome shotgun (WGS) entry which is preliminary data.</text>
</comment>
<proteinExistence type="inferred from homology"/>
<dbReference type="GO" id="GO:0000922">
    <property type="term" value="C:spindle pole"/>
    <property type="evidence" value="ECO:0007669"/>
    <property type="project" value="InterPro"/>
</dbReference>
<sequence length="778" mass="90106">MIDLESELRKLVKAILKVDTLVELYEKKFSRAVLILNNSFKVEESVNAERQMESIQRNLLLRNQSETAVVFNSLCQDLKKKKFDKAGEMLRFFVAVNRSMKGGNTMHSEGKEALAELSDRESTSSDRCENVKYDVECSAIFAPVNIHDKDRKSSAPNVIVASRNTHDPEIIMCDTDAVIHESLFVLQGISGNLIRINHTSEEIEFTLPIKRPLGEQLKMLSAYGFSYLKLKKFCDSFLDPSTGKSFLSAFAVSVDKFLTQYYHVIAELEVEWFSKLPEKKESKGRQLGLLAEEIFVKMWPFKSTMLELSEIVATAAELSSGNFLSSLYEKVYCGDSAVANAIVDALSTVCSKLKRMIISWMYEGVIEDPGEEILITGKSVIFLQNACRESLDIPSVLSQRRLFEEMDQVSRVLLNLLSSKFNVEFHLKALKDYVLLSRGDFVSCMLENFHKELDKPGTVLRMDALTFALENALRDCATKYDITHEIIDKVDMEFLHPVQSDNYWNTIIITYRIVPEISAIFNDKTKPIYRLLFNFVWRLRRMDFVLHSYGLNCISFSKGLKTVPEFYSLWQQFSLMNNELGNFVRNVQHYFFFQVLENAWRKFISGLHNAVDLDDVINEHDAFLNQLIDNMFLSEKHENVMLHLRTLLDFVLDFQKLYGEFISLMKDEIEKREEQQLTTTRREKEVPKIGKLPISKEEELEQQLYKKALLEKLNSKFYTPLTLFRDGYRMAVSQLLVVLANGKDDLLRQFIFQIDFSQWYYNQNENVRNSIRFGNINQ</sequence>
<evidence type="ECO:0000256" key="3">
    <source>
        <dbReference type="ARBA" id="ARBA00022490"/>
    </source>
</evidence>
<gene>
    <name evidence="8" type="ORF">D917_03643</name>
</gene>
<dbReference type="GO" id="GO:0043015">
    <property type="term" value="F:gamma-tubulin binding"/>
    <property type="evidence" value="ECO:0007669"/>
    <property type="project" value="InterPro"/>
</dbReference>
<dbReference type="PANTHER" id="PTHR19302">
    <property type="entry name" value="GAMMA TUBULIN COMPLEX PROTEIN"/>
    <property type="match status" value="1"/>
</dbReference>
<dbReference type="PANTHER" id="PTHR19302:SF14">
    <property type="entry name" value="GAMMA-TUBULIN COMPLEX COMPONENT 3"/>
    <property type="match status" value="1"/>
</dbReference>
<evidence type="ECO:0000313" key="9">
    <source>
        <dbReference type="Proteomes" id="UP000243006"/>
    </source>
</evidence>
<comment type="similarity">
    <text evidence="2">Belongs to the TUBGCP family.</text>
</comment>
<evidence type="ECO:0000256" key="5">
    <source>
        <dbReference type="ARBA" id="ARBA00023212"/>
    </source>
</evidence>
<accession>A0A1Y3E7J3</accession>
<protein>
    <submittedName>
        <fullName evidence="8">Spc97 / Spc98 family protein</fullName>
    </submittedName>
</protein>
<evidence type="ECO:0000256" key="2">
    <source>
        <dbReference type="ARBA" id="ARBA00010337"/>
    </source>
</evidence>
<name>A0A1Y3E7J3_9BILA</name>
<evidence type="ECO:0000313" key="8">
    <source>
        <dbReference type="EMBL" id="OUC41082.1"/>
    </source>
</evidence>
<dbReference type="GO" id="GO:0007020">
    <property type="term" value="P:microtubule nucleation"/>
    <property type="evidence" value="ECO:0007669"/>
    <property type="project" value="InterPro"/>
</dbReference>